<evidence type="ECO:0000313" key="6">
    <source>
        <dbReference type="EMBL" id="AWN35452.1"/>
    </source>
</evidence>
<dbReference type="EMBL" id="CP029551">
    <property type="protein sequence ID" value="AWN35452.1"/>
    <property type="molecule type" value="Genomic_DNA"/>
</dbReference>
<dbReference type="OrthoDB" id="9798876at2"/>
<dbReference type="KEGG" id="meti:DK427_06670"/>
<proteinExistence type="predicted"/>
<evidence type="ECO:0000256" key="1">
    <source>
        <dbReference type="ARBA" id="ARBA00022729"/>
    </source>
</evidence>
<gene>
    <name evidence="6" type="ORF">DK427_06670</name>
</gene>
<evidence type="ECO:0000256" key="2">
    <source>
        <dbReference type="SAM" id="Coils"/>
    </source>
</evidence>
<organism evidence="6 7">
    <name type="scientific">Methylobacterium radiodurans</name>
    <dbReference type="NCBI Taxonomy" id="2202828"/>
    <lineage>
        <taxon>Bacteria</taxon>
        <taxon>Pseudomonadati</taxon>
        <taxon>Pseudomonadota</taxon>
        <taxon>Alphaproteobacteria</taxon>
        <taxon>Hyphomicrobiales</taxon>
        <taxon>Methylobacteriaceae</taxon>
        <taxon>Methylobacterium</taxon>
    </lineage>
</organism>
<dbReference type="Pfam" id="PF10531">
    <property type="entry name" value="SLBB"/>
    <property type="match status" value="1"/>
</dbReference>
<reference evidence="6 7" key="1">
    <citation type="submission" date="2018-05" db="EMBL/GenBank/DDBJ databases">
        <title>Complete Genome Sequence of Methylobacterium sp. 17Sr1-43.</title>
        <authorList>
            <person name="Srinivasan S."/>
        </authorList>
    </citation>
    <scope>NUCLEOTIDE SEQUENCE [LARGE SCALE GENOMIC DNA]</scope>
    <source>
        <strain evidence="6 7">17Sr1-43</strain>
    </source>
</reference>
<dbReference type="InterPro" id="IPR019554">
    <property type="entry name" value="Soluble_ligand-bd"/>
</dbReference>
<dbReference type="PANTHER" id="PTHR33619:SF3">
    <property type="entry name" value="POLYSACCHARIDE EXPORT PROTEIN GFCE-RELATED"/>
    <property type="match status" value="1"/>
</dbReference>
<evidence type="ECO:0000259" key="3">
    <source>
        <dbReference type="Pfam" id="PF02563"/>
    </source>
</evidence>
<protein>
    <submittedName>
        <fullName evidence="6">Uncharacterized protein</fullName>
    </submittedName>
</protein>
<dbReference type="InterPro" id="IPR058781">
    <property type="entry name" value="HH_AprE-like"/>
</dbReference>
<feature type="coiled-coil region" evidence="2">
    <location>
        <begin position="259"/>
        <end position="286"/>
    </location>
</feature>
<feature type="domain" description="AprE-like long alpha-helical hairpin" evidence="5">
    <location>
        <begin position="199"/>
        <end position="386"/>
    </location>
</feature>
<feature type="domain" description="Polysaccharide export protein N-terminal" evidence="3">
    <location>
        <begin position="56"/>
        <end position="117"/>
    </location>
</feature>
<feature type="domain" description="Soluble ligand binding" evidence="4">
    <location>
        <begin position="151"/>
        <end position="181"/>
    </location>
</feature>
<evidence type="ECO:0000259" key="5">
    <source>
        <dbReference type="Pfam" id="PF25994"/>
    </source>
</evidence>
<dbReference type="Gene3D" id="3.10.560.10">
    <property type="entry name" value="Outer membrane lipoprotein wza domain like"/>
    <property type="match status" value="1"/>
</dbReference>
<dbReference type="Pfam" id="PF02563">
    <property type="entry name" value="Poly_export"/>
    <property type="match status" value="1"/>
</dbReference>
<evidence type="ECO:0000313" key="7">
    <source>
        <dbReference type="Proteomes" id="UP000246058"/>
    </source>
</evidence>
<dbReference type="GO" id="GO:0015159">
    <property type="term" value="F:polysaccharide transmembrane transporter activity"/>
    <property type="evidence" value="ECO:0007669"/>
    <property type="project" value="InterPro"/>
</dbReference>
<name>A0A2U8VQ06_9HYPH</name>
<evidence type="ECO:0000259" key="4">
    <source>
        <dbReference type="Pfam" id="PF10531"/>
    </source>
</evidence>
<dbReference type="AlphaFoldDB" id="A0A2U8VQ06"/>
<dbReference type="Pfam" id="PF25994">
    <property type="entry name" value="HH_AprE"/>
    <property type="match status" value="1"/>
</dbReference>
<dbReference type="Gene3D" id="3.30.1950.10">
    <property type="entry name" value="wza like domain"/>
    <property type="match status" value="1"/>
</dbReference>
<keyword evidence="2" id="KW-0175">Coiled coil</keyword>
<dbReference type="InterPro" id="IPR049712">
    <property type="entry name" value="Poly_export"/>
</dbReference>
<dbReference type="InterPro" id="IPR003715">
    <property type="entry name" value="Poly_export_N"/>
</dbReference>
<accession>A0A2U8VQ06</accession>
<keyword evidence="1" id="KW-0732">Signal</keyword>
<sequence>MADNFKGYQLSSRGVLLLSYRRSDPFGASLRRPRASALAACLGLAALLHATLGSAATAAEYLLQPGDSLEFSVAGVPDLKQKLTVDLDGAVAVPLIGQVRAAGLTVGAVRDRVRDLLPHRSLTIRGQDGRENLTAISGEEITLSVAEYRPVYVSGDVAKPGEQPFRAGLSVRQAVSLAGGYDLQRFRMESPILQTADLRGEYENLWADFARAQAVSARLRAELEGRPAIDKAALTEVPLPATVRDRILRNEQDLLNARNADVTKERAHLRQALKLTEDRIRTMTDQQVKEEEGAKLDASEIERIADLNKRGIVPITRSLETRRLSLLSSTRALQIGVQVEQTKKERQDATRAIDRMEDQRRGDLLRDLQDSDVKLAQTRAKLQATGEKLLYTGVVRSQLVRGTGGAPQITVIRRADPARIQRITADEDTDLRPGDTVEVALRVEYDFKPTQ</sequence>
<dbReference type="PANTHER" id="PTHR33619">
    <property type="entry name" value="POLYSACCHARIDE EXPORT PROTEIN GFCE-RELATED"/>
    <property type="match status" value="1"/>
</dbReference>
<dbReference type="Proteomes" id="UP000246058">
    <property type="component" value="Chromosome"/>
</dbReference>
<keyword evidence="7" id="KW-1185">Reference proteome</keyword>